<dbReference type="Proteomes" id="UP000636960">
    <property type="component" value="Unassembled WGS sequence"/>
</dbReference>
<feature type="domain" description="Ricin B lectin" evidence="2">
    <location>
        <begin position="29"/>
        <end position="169"/>
    </location>
</feature>
<reference evidence="3" key="1">
    <citation type="submission" date="2021-01" db="EMBL/GenBank/DDBJ databases">
        <title>Whole genome shotgun sequence of Actinoplanes rishiriensis NBRC 108556.</title>
        <authorList>
            <person name="Komaki H."/>
            <person name="Tamura T."/>
        </authorList>
    </citation>
    <scope>NUCLEOTIDE SEQUENCE</scope>
    <source>
        <strain evidence="3">NBRC 108556</strain>
    </source>
</reference>
<dbReference type="CDD" id="cd00161">
    <property type="entry name" value="beta-trefoil_Ricin-like"/>
    <property type="match status" value="1"/>
</dbReference>
<comment type="caution">
    <text evidence="3">The sequence shown here is derived from an EMBL/GenBank/DDBJ whole genome shotgun (WGS) entry which is preliminary data.</text>
</comment>
<evidence type="ECO:0000259" key="2">
    <source>
        <dbReference type="SMART" id="SM00458"/>
    </source>
</evidence>
<evidence type="ECO:0000256" key="1">
    <source>
        <dbReference type="SAM" id="SignalP"/>
    </source>
</evidence>
<name>A0A919K2V0_9ACTN</name>
<dbReference type="PROSITE" id="PS50231">
    <property type="entry name" value="RICIN_B_LECTIN"/>
    <property type="match status" value="1"/>
</dbReference>
<dbReference type="EMBL" id="BOMV01000071">
    <property type="protein sequence ID" value="GIE99208.1"/>
    <property type="molecule type" value="Genomic_DNA"/>
</dbReference>
<evidence type="ECO:0000313" key="4">
    <source>
        <dbReference type="Proteomes" id="UP000636960"/>
    </source>
</evidence>
<feature type="chain" id="PRO_5038415930" description="Ricin B lectin domain-containing protein" evidence="1">
    <location>
        <begin position="20"/>
        <end position="175"/>
    </location>
</feature>
<dbReference type="SMART" id="SM00458">
    <property type="entry name" value="RICIN"/>
    <property type="match status" value="1"/>
</dbReference>
<gene>
    <name evidence="3" type="ORF">Ari01nite_66730</name>
</gene>
<dbReference type="InterPro" id="IPR000772">
    <property type="entry name" value="Ricin_B_lectin"/>
</dbReference>
<feature type="signal peptide" evidence="1">
    <location>
        <begin position="1"/>
        <end position="19"/>
    </location>
</feature>
<dbReference type="Gene3D" id="2.80.10.50">
    <property type="match status" value="2"/>
</dbReference>
<dbReference type="InterPro" id="IPR035992">
    <property type="entry name" value="Ricin_B-like_lectins"/>
</dbReference>
<evidence type="ECO:0000313" key="3">
    <source>
        <dbReference type="EMBL" id="GIE99208.1"/>
    </source>
</evidence>
<keyword evidence="4" id="KW-1185">Reference proteome</keyword>
<proteinExistence type="predicted"/>
<dbReference type="RefSeq" id="WP_203786217.1">
    <property type="nucleotide sequence ID" value="NZ_BOMV01000071.1"/>
</dbReference>
<accession>A0A919K2V0</accession>
<keyword evidence="1" id="KW-0732">Signal</keyword>
<dbReference type="Pfam" id="PF14200">
    <property type="entry name" value="RicinB_lectin_2"/>
    <property type="match status" value="1"/>
</dbReference>
<organism evidence="3 4">
    <name type="scientific">Paractinoplanes rishiriensis</name>
    <dbReference type="NCBI Taxonomy" id="1050105"/>
    <lineage>
        <taxon>Bacteria</taxon>
        <taxon>Bacillati</taxon>
        <taxon>Actinomycetota</taxon>
        <taxon>Actinomycetes</taxon>
        <taxon>Micromonosporales</taxon>
        <taxon>Micromonosporaceae</taxon>
        <taxon>Paractinoplanes</taxon>
    </lineage>
</organism>
<sequence>MNRFLSLLTVAAAVLGAVAAPTAAQARAEPAYYQVVNGWNDQCLDVWGAATGHAANVGTWRCVGADNQLWYRELAGNFDGRNYYYIRARHTGMCLNVAWWGQADGSDVVQATCSGNTNEQWQLEPIGTAGYVRLIARHSQKCLDKTAGNDAVQWKCWGTGEPWQHWRFAYIGGTP</sequence>
<protein>
    <recommendedName>
        <fullName evidence="2">Ricin B lectin domain-containing protein</fullName>
    </recommendedName>
</protein>
<dbReference type="AlphaFoldDB" id="A0A919K2V0"/>
<dbReference type="SUPFAM" id="SSF50370">
    <property type="entry name" value="Ricin B-like lectins"/>
    <property type="match status" value="1"/>
</dbReference>